<protein>
    <submittedName>
        <fullName evidence="1">Uncharacterized protein</fullName>
    </submittedName>
</protein>
<dbReference type="AlphaFoldDB" id="M8B2E0"/>
<accession>M8B2E0</accession>
<dbReference type="PANTHER" id="PTHR31236">
    <property type="entry name" value="BURP DOMAIN PROTEIN USPL1-LIKE"/>
    <property type="match status" value="1"/>
</dbReference>
<dbReference type="eggNOG" id="ENOG502QQHP">
    <property type="taxonomic scope" value="Eukaryota"/>
</dbReference>
<name>M8B2E0_TRIUA</name>
<dbReference type="InterPro" id="IPR004873">
    <property type="entry name" value="BURP_dom"/>
</dbReference>
<dbReference type="STRING" id="4572.M8B2E0"/>
<dbReference type="PROSITE" id="PS51277">
    <property type="entry name" value="BURP"/>
    <property type="match status" value="1"/>
</dbReference>
<dbReference type="EMBL" id="KD015885">
    <property type="protein sequence ID" value="EMS67724.1"/>
    <property type="molecule type" value="Genomic_DNA"/>
</dbReference>
<dbReference type="InterPro" id="IPR044816">
    <property type="entry name" value="BURP"/>
</dbReference>
<dbReference type="PANTHER" id="PTHR31236:SF38">
    <property type="entry name" value="BURP DOMAIN-CONTAINING PROTEIN"/>
    <property type="match status" value="1"/>
</dbReference>
<proteinExistence type="predicted"/>
<reference evidence="1" key="1">
    <citation type="journal article" date="2013" name="Nature">
        <title>Draft genome of the wheat A-genome progenitor Triticum urartu.</title>
        <authorList>
            <person name="Ling H.Q."/>
            <person name="Zhao S."/>
            <person name="Liu D."/>
            <person name="Wang J."/>
            <person name="Sun H."/>
            <person name="Zhang C."/>
            <person name="Fan H."/>
            <person name="Li D."/>
            <person name="Dong L."/>
            <person name="Tao Y."/>
            <person name="Gao C."/>
            <person name="Wu H."/>
            <person name="Li Y."/>
            <person name="Cui Y."/>
            <person name="Guo X."/>
            <person name="Zheng S."/>
            <person name="Wang B."/>
            <person name="Yu K."/>
            <person name="Liang Q."/>
            <person name="Yang W."/>
            <person name="Lou X."/>
            <person name="Chen J."/>
            <person name="Feng M."/>
            <person name="Jian J."/>
            <person name="Zhang X."/>
            <person name="Luo G."/>
            <person name="Jiang Y."/>
            <person name="Liu J."/>
            <person name="Wang Z."/>
            <person name="Sha Y."/>
            <person name="Zhang B."/>
            <person name="Wu H."/>
            <person name="Tang D."/>
            <person name="Shen Q."/>
            <person name="Xue P."/>
            <person name="Zou S."/>
            <person name="Wang X."/>
            <person name="Liu X."/>
            <person name="Wang F."/>
            <person name="Yang Y."/>
            <person name="An X."/>
            <person name="Dong Z."/>
            <person name="Zhang K."/>
            <person name="Zhang X."/>
            <person name="Luo M.C."/>
            <person name="Dvorak J."/>
            <person name="Tong Y."/>
            <person name="Wang J."/>
            <person name="Yang H."/>
            <person name="Li Z."/>
            <person name="Wang D."/>
            <person name="Zhang A."/>
            <person name="Wang J."/>
        </authorList>
    </citation>
    <scope>NUCLEOTIDE SEQUENCE</scope>
</reference>
<evidence type="ECO:0000313" key="1">
    <source>
        <dbReference type="EMBL" id="EMS67724.1"/>
    </source>
</evidence>
<sequence>MANFNMLPLTLSFFIRGKKIVGGQGNQHASFADAAKMTLTNMQTQTAYWEAALPGIPIPPAISDLLAQPKVQQKIGPNYERVNSEGGHRDNHVHIISQVKDDLKEAHGSHGEESRKKVMMTHEPIIGKDLRRQPLSHGLQANNYVEEKNAAHRTKIEENLNEISVPYGSESDNNFKKVSLNLKKILAAYTTLKDENLKEISVSYGSKVGEAHEKVSGSYRLEGENNSKEISLSYGINSDDTPKEELAHEENVKEISVSYGLEGTKCLKKVALNLKKILAAYTPWKDGNLKEISVSYGSKGQKISKEASGISGLKGQKDLKEISVSYGVDDRENLKERSVSYGSEDQETLREHSGSYELEGEKELKEISVSYGADGHENRKEISVTYGSKDQEISKEASGSYGLKGERDLKEISVSYGVDGQEILKEGSTSHEENSKEVSMSYGSVEEKDEQADVLNQVKGEGSHHVHAHSYKNKKEADVFFFHDMLRPGSLITPTIPPTASMPALLSGDVADSIPFSTEHLSDIITMFAPASLTMTREIRWTLDTCEHPRTLPGQKAGCATSLESLVELPASLLGRGNVRAFSAVDLPMDGPGTPALRGRYNVTAARKLSGSSSEVVTCHDLTYPYAVYYCHTSRPTSAYMVTLASVEEVASPATMEVMAVCHLDTSLWSPKNPFFELHNVRPGDVAVCHFLTKLSIIWVTVDEHGDAR</sequence>
<gene>
    <name evidence="1" type="ORF">TRIUR3_21605</name>
</gene>
<organism evidence="1">
    <name type="scientific">Triticum urartu</name>
    <name type="common">Red wild einkorn</name>
    <name type="synonym">Crithodium urartu</name>
    <dbReference type="NCBI Taxonomy" id="4572"/>
    <lineage>
        <taxon>Eukaryota</taxon>
        <taxon>Viridiplantae</taxon>
        <taxon>Streptophyta</taxon>
        <taxon>Embryophyta</taxon>
        <taxon>Tracheophyta</taxon>
        <taxon>Spermatophyta</taxon>
        <taxon>Magnoliopsida</taxon>
        <taxon>Liliopsida</taxon>
        <taxon>Poales</taxon>
        <taxon>Poaceae</taxon>
        <taxon>BOP clade</taxon>
        <taxon>Pooideae</taxon>
        <taxon>Triticodae</taxon>
        <taxon>Triticeae</taxon>
        <taxon>Triticinae</taxon>
        <taxon>Triticum</taxon>
    </lineage>
</organism>
<dbReference type="OMA" id="EANQPNY"/>
<dbReference type="SMART" id="SM01045">
    <property type="entry name" value="BURP"/>
    <property type="match status" value="1"/>
</dbReference>
<dbReference type="Pfam" id="PF03181">
    <property type="entry name" value="BURP"/>
    <property type="match status" value="1"/>
</dbReference>